<dbReference type="Proteomes" id="UP000265560">
    <property type="component" value="Chromosome"/>
</dbReference>
<dbReference type="AlphaFoldDB" id="A0A385Z6G0"/>
<keyword evidence="1" id="KW-1133">Transmembrane helix</keyword>
<dbReference type="EMBL" id="CP032419">
    <property type="protein sequence ID" value="AYC34384.1"/>
    <property type="molecule type" value="Genomic_DNA"/>
</dbReference>
<keyword evidence="3" id="KW-1185">Reference proteome</keyword>
<feature type="transmembrane region" description="Helical" evidence="1">
    <location>
        <begin position="92"/>
        <end position="115"/>
    </location>
</feature>
<proteinExistence type="predicted"/>
<feature type="transmembrane region" description="Helical" evidence="1">
    <location>
        <begin position="154"/>
        <end position="174"/>
    </location>
</feature>
<sequence length="218" mass="24130">MNPLPILRDSWYFFSRHLGAIARLCLPLVVLESLAQRLLASATGMEASPAYGLLVGLLFYPLYTAALILFLDARSRGLAVHHRDLLAMALQLWPRFAVLTALSSLLIMLGASLFILPGLWVLIRLAFAEYLLVLDGLPPLAALRESFRLTGEPFWRVLVCVLSVMAPLWLLDAWSLPLLASDGPLAFVLDCLRGFLQLFASVVVFRLFMLVSPRPAVS</sequence>
<name>A0A385Z6G0_9PSED</name>
<evidence type="ECO:0000313" key="3">
    <source>
        <dbReference type="Proteomes" id="UP000265560"/>
    </source>
</evidence>
<dbReference type="Pfam" id="PF06790">
    <property type="entry name" value="UPF0259"/>
    <property type="match status" value="1"/>
</dbReference>
<feature type="transmembrane region" description="Helical" evidence="1">
    <location>
        <begin position="194"/>
        <end position="212"/>
    </location>
</feature>
<feature type="transmembrane region" description="Helical" evidence="1">
    <location>
        <begin position="121"/>
        <end position="142"/>
    </location>
</feature>
<dbReference type="OrthoDB" id="6196264at2"/>
<evidence type="ECO:0000256" key="1">
    <source>
        <dbReference type="SAM" id="Phobius"/>
    </source>
</evidence>
<feature type="transmembrane region" description="Helical" evidence="1">
    <location>
        <begin position="50"/>
        <end position="71"/>
    </location>
</feature>
<protein>
    <submittedName>
        <fullName evidence="2">Uncharacterized protein</fullName>
    </submittedName>
</protein>
<accession>A0A385Z6G0</accession>
<dbReference type="KEGG" id="pcav:D3880_19320"/>
<keyword evidence="1" id="KW-0812">Transmembrane</keyword>
<dbReference type="RefSeq" id="WP_119895037.1">
    <property type="nucleotide sequence ID" value="NZ_CP032419.1"/>
</dbReference>
<evidence type="ECO:0000313" key="2">
    <source>
        <dbReference type="EMBL" id="AYC34384.1"/>
    </source>
</evidence>
<organism evidence="2 3">
    <name type="scientific">Pseudomonas cavernae</name>
    <dbReference type="NCBI Taxonomy" id="2320867"/>
    <lineage>
        <taxon>Bacteria</taxon>
        <taxon>Pseudomonadati</taxon>
        <taxon>Pseudomonadota</taxon>
        <taxon>Gammaproteobacteria</taxon>
        <taxon>Pseudomonadales</taxon>
        <taxon>Pseudomonadaceae</taxon>
        <taxon>Pseudomonas</taxon>
    </lineage>
</organism>
<reference evidence="3" key="1">
    <citation type="submission" date="2018-09" db="EMBL/GenBank/DDBJ databases">
        <authorList>
            <person name="Zhu H."/>
        </authorList>
    </citation>
    <scope>NUCLEOTIDE SEQUENCE [LARGE SCALE GENOMIC DNA]</scope>
    <source>
        <strain evidence="3">K2W31S-8</strain>
    </source>
</reference>
<keyword evidence="1" id="KW-0472">Membrane</keyword>
<gene>
    <name evidence="2" type="ORF">D3880_19320</name>
</gene>